<gene>
    <name evidence="3" type="ORF">B9Q02_11795</name>
</gene>
<keyword evidence="1" id="KW-0479">Metal-binding</keyword>
<dbReference type="EMBL" id="NEXD01000159">
    <property type="protein sequence ID" value="PSN82365.1"/>
    <property type="molecule type" value="Genomic_DNA"/>
</dbReference>
<evidence type="ECO:0000313" key="3">
    <source>
        <dbReference type="EMBL" id="PSN82365.1"/>
    </source>
</evidence>
<dbReference type="GO" id="GO:0008270">
    <property type="term" value="F:zinc ion binding"/>
    <property type="evidence" value="ECO:0007669"/>
    <property type="project" value="UniProtKB-KW"/>
</dbReference>
<proteinExistence type="predicted"/>
<evidence type="ECO:0000256" key="1">
    <source>
        <dbReference type="PROSITE-ProRule" id="PRU00325"/>
    </source>
</evidence>
<dbReference type="PROSITE" id="PS50966">
    <property type="entry name" value="ZF_SWIM"/>
    <property type="match status" value="1"/>
</dbReference>
<dbReference type="Proteomes" id="UP000240569">
    <property type="component" value="Unassembled WGS sequence"/>
</dbReference>
<keyword evidence="1" id="KW-0863">Zinc-finger</keyword>
<protein>
    <recommendedName>
        <fullName evidence="2">SWIM-type domain-containing protein</fullName>
    </recommendedName>
</protein>
<evidence type="ECO:0000313" key="4">
    <source>
        <dbReference type="Proteomes" id="UP000240569"/>
    </source>
</evidence>
<keyword evidence="1" id="KW-0862">Zinc</keyword>
<sequence length="172" mass="19745">MSHKSPFEEIERIEREERRVKSEEDERLAERYFIKKLLEALLQYRDVPFSDMRELGFSLPDTSLLKKALSLKAEPGFEAVKDLWFEAKVSDKDSDYDVIVSLDQFSLNAPQEKMTSCTCRKEQPCEHVVAAVFQVLKNAGFEMNEEQAEAVLFGLSLGSFTVGLKKKQRTKG</sequence>
<dbReference type="InterPro" id="IPR007527">
    <property type="entry name" value="Znf_SWIM"/>
</dbReference>
<evidence type="ECO:0000259" key="2">
    <source>
        <dbReference type="PROSITE" id="PS50966"/>
    </source>
</evidence>
<dbReference type="AlphaFoldDB" id="A0A2R6A7R0"/>
<accession>A0A2R6A7R0</accession>
<feature type="domain" description="SWIM-type" evidence="2">
    <location>
        <begin position="96"/>
        <end position="136"/>
    </location>
</feature>
<reference evidence="3 4" key="1">
    <citation type="submission" date="2017-04" db="EMBL/GenBank/DDBJ databases">
        <title>Novel microbial lineages endemic to geothermal iron-oxide mats fill important gaps in the evolutionary history of Archaea.</title>
        <authorList>
            <person name="Jay Z.J."/>
            <person name="Beam J.P."/>
            <person name="Dlakic M."/>
            <person name="Rusch D.B."/>
            <person name="Kozubal M.A."/>
            <person name="Inskeep W.P."/>
        </authorList>
    </citation>
    <scope>NUCLEOTIDE SEQUENCE [LARGE SCALE GENOMIC DNA]</scope>
    <source>
        <strain evidence="3">BE_D</strain>
    </source>
</reference>
<comment type="caution">
    <text evidence="3">The sequence shown here is derived from an EMBL/GenBank/DDBJ whole genome shotgun (WGS) entry which is preliminary data.</text>
</comment>
<dbReference type="Pfam" id="PF04434">
    <property type="entry name" value="SWIM"/>
    <property type="match status" value="1"/>
</dbReference>
<name>A0A2R6A7R0_9ARCH</name>
<organism evidence="3 4">
    <name type="scientific">Candidatus Marsarchaeota G1 archaeon BE_D</name>
    <dbReference type="NCBI Taxonomy" id="1978156"/>
    <lineage>
        <taxon>Archaea</taxon>
        <taxon>Candidatus Marsarchaeota</taxon>
        <taxon>Candidatus Marsarchaeota group 1</taxon>
    </lineage>
</organism>